<dbReference type="InterPro" id="IPR037401">
    <property type="entry name" value="SnoaL-like"/>
</dbReference>
<dbReference type="Proteomes" id="UP001596226">
    <property type="component" value="Unassembled WGS sequence"/>
</dbReference>
<comment type="caution">
    <text evidence="2">The sequence shown here is derived from an EMBL/GenBank/DDBJ whole genome shotgun (WGS) entry which is preliminary data.</text>
</comment>
<dbReference type="RefSeq" id="WP_377508390.1">
    <property type="nucleotide sequence ID" value="NZ_JBHSQS010000004.1"/>
</dbReference>
<dbReference type="EMBL" id="JBHSQS010000004">
    <property type="protein sequence ID" value="MFC5923324.1"/>
    <property type="molecule type" value="Genomic_DNA"/>
</dbReference>
<evidence type="ECO:0000259" key="1">
    <source>
        <dbReference type="Pfam" id="PF12680"/>
    </source>
</evidence>
<protein>
    <submittedName>
        <fullName evidence="2">Nuclear transport factor 2 family protein</fullName>
    </submittedName>
</protein>
<feature type="domain" description="SnoaL-like" evidence="1">
    <location>
        <begin position="2"/>
        <end position="78"/>
    </location>
</feature>
<evidence type="ECO:0000313" key="2">
    <source>
        <dbReference type="EMBL" id="MFC5923324.1"/>
    </source>
</evidence>
<reference evidence="3" key="1">
    <citation type="journal article" date="2019" name="Int. J. Syst. Evol. Microbiol.">
        <title>The Global Catalogue of Microorganisms (GCM) 10K type strain sequencing project: providing services to taxonomists for standard genome sequencing and annotation.</title>
        <authorList>
            <consortium name="The Broad Institute Genomics Platform"/>
            <consortium name="The Broad Institute Genome Sequencing Center for Infectious Disease"/>
            <person name="Wu L."/>
            <person name="Ma J."/>
        </authorList>
    </citation>
    <scope>NUCLEOTIDE SEQUENCE [LARGE SCALE GENOMIC DNA]</scope>
    <source>
        <strain evidence="3">CGMCC 4.7144</strain>
    </source>
</reference>
<sequence>MVFQNYGDPELHGHANLVTMWSNVFGHFAQVKFETLNQAVNSDLVIAEQIHGLGLAGGKLAPIKNLAVYEIRDGKMAAWRDYTNPEYARQLLGA</sequence>
<dbReference type="Gene3D" id="3.10.450.50">
    <property type="match status" value="1"/>
</dbReference>
<proteinExistence type="predicted"/>
<dbReference type="SUPFAM" id="SSF54427">
    <property type="entry name" value="NTF2-like"/>
    <property type="match status" value="1"/>
</dbReference>
<dbReference type="InterPro" id="IPR032710">
    <property type="entry name" value="NTF2-like_dom_sf"/>
</dbReference>
<name>A0ABW1H165_9ACTN</name>
<gene>
    <name evidence="2" type="ORF">ACFQGL_08210</name>
</gene>
<keyword evidence="3" id="KW-1185">Reference proteome</keyword>
<evidence type="ECO:0000313" key="3">
    <source>
        <dbReference type="Proteomes" id="UP001596226"/>
    </source>
</evidence>
<accession>A0ABW1H165</accession>
<organism evidence="2 3">
    <name type="scientific">Micromonospora vulcania</name>
    <dbReference type="NCBI Taxonomy" id="1441873"/>
    <lineage>
        <taxon>Bacteria</taxon>
        <taxon>Bacillati</taxon>
        <taxon>Actinomycetota</taxon>
        <taxon>Actinomycetes</taxon>
        <taxon>Micromonosporales</taxon>
        <taxon>Micromonosporaceae</taxon>
        <taxon>Micromonospora</taxon>
    </lineage>
</organism>
<dbReference type="Pfam" id="PF12680">
    <property type="entry name" value="SnoaL_2"/>
    <property type="match status" value="1"/>
</dbReference>